<proteinExistence type="inferred from homology"/>
<feature type="region of interest" description="Disordered" evidence="2">
    <location>
        <begin position="367"/>
        <end position="417"/>
    </location>
</feature>
<dbReference type="EMBL" id="CP045851">
    <property type="protein sequence ID" value="QGG94740.1"/>
    <property type="molecule type" value="Genomic_DNA"/>
</dbReference>
<feature type="domain" description="HNH nuclease" evidence="3">
    <location>
        <begin position="334"/>
        <end position="386"/>
    </location>
</feature>
<dbReference type="GO" id="GO:0003676">
    <property type="term" value="F:nucleic acid binding"/>
    <property type="evidence" value="ECO:0007669"/>
    <property type="project" value="InterPro"/>
</dbReference>
<evidence type="ECO:0000313" key="4">
    <source>
        <dbReference type="EMBL" id="QGG94740.1"/>
    </source>
</evidence>
<keyword evidence="5" id="KW-1185">Reference proteome</keyword>
<evidence type="ECO:0000256" key="2">
    <source>
        <dbReference type="SAM" id="MobiDB-lite"/>
    </source>
</evidence>
<protein>
    <submittedName>
        <fullName evidence="4">DUF222 domain-containing protein</fullName>
    </submittedName>
</protein>
<comment type="similarity">
    <text evidence="1">Belongs to the Rv1128c/1148c/1588c/1702c/1945/3466 family.</text>
</comment>
<evidence type="ECO:0000256" key="1">
    <source>
        <dbReference type="ARBA" id="ARBA00023450"/>
    </source>
</evidence>
<organism evidence="4 5">
    <name type="scientific">Actinomarinicola tropica</name>
    <dbReference type="NCBI Taxonomy" id="2789776"/>
    <lineage>
        <taxon>Bacteria</taxon>
        <taxon>Bacillati</taxon>
        <taxon>Actinomycetota</taxon>
        <taxon>Acidimicrobiia</taxon>
        <taxon>Acidimicrobiales</taxon>
        <taxon>Iamiaceae</taxon>
        <taxon>Actinomarinicola</taxon>
    </lineage>
</organism>
<dbReference type="GO" id="GO:0004519">
    <property type="term" value="F:endonuclease activity"/>
    <property type="evidence" value="ECO:0007669"/>
    <property type="project" value="InterPro"/>
</dbReference>
<dbReference type="Gene3D" id="1.10.30.50">
    <property type="match status" value="1"/>
</dbReference>
<dbReference type="InterPro" id="IPR002711">
    <property type="entry name" value="HNH"/>
</dbReference>
<dbReference type="SMART" id="SM00507">
    <property type="entry name" value="HNHc"/>
    <property type="match status" value="1"/>
</dbReference>
<dbReference type="InterPro" id="IPR003615">
    <property type="entry name" value="HNH_nuc"/>
</dbReference>
<dbReference type="RefSeq" id="WP_153758846.1">
    <property type="nucleotide sequence ID" value="NZ_CP045851.1"/>
</dbReference>
<dbReference type="Proteomes" id="UP000334019">
    <property type="component" value="Chromosome"/>
</dbReference>
<gene>
    <name evidence="4" type="ORF">GH723_06235</name>
</gene>
<feature type="compositionally biased region" description="Basic residues" evidence="2">
    <location>
        <begin position="382"/>
        <end position="401"/>
    </location>
</feature>
<dbReference type="Pfam" id="PF01844">
    <property type="entry name" value="HNH"/>
    <property type="match status" value="1"/>
</dbReference>
<dbReference type="GO" id="GO:0008270">
    <property type="term" value="F:zinc ion binding"/>
    <property type="evidence" value="ECO:0007669"/>
    <property type="project" value="InterPro"/>
</dbReference>
<reference evidence="4 5" key="1">
    <citation type="submission" date="2019-11" db="EMBL/GenBank/DDBJ databases">
        <authorList>
            <person name="He Y."/>
        </authorList>
    </citation>
    <scope>NUCLEOTIDE SEQUENCE [LARGE SCALE GENOMIC DNA]</scope>
    <source>
        <strain evidence="4 5">SCSIO 58843</strain>
    </source>
</reference>
<dbReference type="Pfam" id="PF02720">
    <property type="entry name" value="DUF222"/>
    <property type="match status" value="1"/>
</dbReference>
<sequence length="417" mass="46137">MSADTAVRTERIGALVVQLGDAIDELAAHELSLDDAPALSHALLDLMRRGSQLETVTAEVGAQVDSSTVWTDDGSRSCAAWLSRATARPRHECATLLRLGRAVRTMPHVAAAWRRGALSTWHVEQLVAAARKVPGAFPDAERWLVARADELDADGFAQVVRHWRLWAAPDDAEEDAVDRYRRRRLHLSPGLDGTGFMDVEFDPVGFETFSTALTRIEHEMWEEDWADARRRLGDAATRSDLARTDAQRRDDALIEMSRRASSTPPGSRPPAPLVTVHVDHETLTVRICELSNGTQLTPGEVLPLLTAADIERAVFDPAGRIIDLGRRSRLFVAGTRRVVEIRDRACTHPTCRVPAERCDVDHVVEWQAGGSTSPDNGQLRCPSHHRERHRPQARRPRRRRRDGSGGSGSAGDEPPEP</sequence>
<dbReference type="InterPro" id="IPR003870">
    <property type="entry name" value="DUF222"/>
</dbReference>
<evidence type="ECO:0000313" key="5">
    <source>
        <dbReference type="Proteomes" id="UP000334019"/>
    </source>
</evidence>
<dbReference type="KEGG" id="atq:GH723_06235"/>
<evidence type="ECO:0000259" key="3">
    <source>
        <dbReference type="SMART" id="SM00507"/>
    </source>
</evidence>
<name>A0A5Q2RLK7_9ACTN</name>
<accession>A0A5Q2RLK7</accession>
<dbReference type="AlphaFoldDB" id="A0A5Q2RLK7"/>
<dbReference type="CDD" id="cd00085">
    <property type="entry name" value="HNHc"/>
    <property type="match status" value="1"/>
</dbReference>